<evidence type="ECO:0000313" key="1">
    <source>
        <dbReference type="EMBL" id="QDU25348.1"/>
    </source>
</evidence>
<dbReference type="KEGG" id="aagg:ETAA8_04140"/>
<gene>
    <name evidence="1" type="ORF">ETAA8_04140</name>
</gene>
<evidence type="ECO:0000313" key="2">
    <source>
        <dbReference type="Proteomes" id="UP000315017"/>
    </source>
</evidence>
<accession>A0A517Y531</accession>
<organism evidence="1 2">
    <name type="scientific">Anatilimnocola aggregata</name>
    <dbReference type="NCBI Taxonomy" id="2528021"/>
    <lineage>
        <taxon>Bacteria</taxon>
        <taxon>Pseudomonadati</taxon>
        <taxon>Planctomycetota</taxon>
        <taxon>Planctomycetia</taxon>
        <taxon>Pirellulales</taxon>
        <taxon>Pirellulaceae</taxon>
        <taxon>Anatilimnocola</taxon>
    </lineage>
</organism>
<keyword evidence="2" id="KW-1185">Reference proteome</keyword>
<sequence length="52" mass="6010">MPTSFRLRVATATRLHQSPDRTTHPGVFQYPPFACITLKPFCDNELWLIFST</sequence>
<dbReference type="Proteomes" id="UP000315017">
    <property type="component" value="Chromosome"/>
</dbReference>
<name>A0A517Y531_9BACT</name>
<dbReference type="AlphaFoldDB" id="A0A517Y531"/>
<protein>
    <submittedName>
        <fullName evidence="1">Uncharacterized protein</fullName>
    </submittedName>
</protein>
<proteinExistence type="predicted"/>
<reference evidence="1 2" key="1">
    <citation type="submission" date="2019-02" db="EMBL/GenBank/DDBJ databases">
        <title>Deep-cultivation of Planctomycetes and their phenomic and genomic characterization uncovers novel biology.</title>
        <authorList>
            <person name="Wiegand S."/>
            <person name="Jogler M."/>
            <person name="Boedeker C."/>
            <person name="Pinto D."/>
            <person name="Vollmers J."/>
            <person name="Rivas-Marin E."/>
            <person name="Kohn T."/>
            <person name="Peeters S.H."/>
            <person name="Heuer A."/>
            <person name="Rast P."/>
            <person name="Oberbeckmann S."/>
            <person name="Bunk B."/>
            <person name="Jeske O."/>
            <person name="Meyerdierks A."/>
            <person name="Storesund J.E."/>
            <person name="Kallscheuer N."/>
            <person name="Luecker S."/>
            <person name="Lage O.M."/>
            <person name="Pohl T."/>
            <person name="Merkel B.J."/>
            <person name="Hornburger P."/>
            <person name="Mueller R.-W."/>
            <person name="Bruemmer F."/>
            <person name="Labrenz M."/>
            <person name="Spormann A.M."/>
            <person name="Op den Camp H."/>
            <person name="Overmann J."/>
            <person name="Amann R."/>
            <person name="Jetten M.S.M."/>
            <person name="Mascher T."/>
            <person name="Medema M.H."/>
            <person name="Devos D.P."/>
            <person name="Kaster A.-K."/>
            <person name="Ovreas L."/>
            <person name="Rohde M."/>
            <person name="Galperin M.Y."/>
            <person name="Jogler C."/>
        </authorList>
    </citation>
    <scope>NUCLEOTIDE SEQUENCE [LARGE SCALE GENOMIC DNA]</scope>
    <source>
        <strain evidence="1 2">ETA_A8</strain>
    </source>
</reference>
<dbReference type="EMBL" id="CP036274">
    <property type="protein sequence ID" value="QDU25348.1"/>
    <property type="molecule type" value="Genomic_DNA"/>
</dbReference>